<evidence type="ECO:0000256" key="4">
    <source>
        <dbReference type="ARBA" id="ARBA00023288"/>
    </source>
</evidence>
<keyword evidence="5" id="KW-0636">Prenylation</keyword>
<dbReference type="SUPFAM" id="SSF52540">
    <property type="entry name" value="P-loop containing nucleoside triphosphate hydrolases"/>
    <property type="match status" value="1"/>
</dbReference>
<dbReference type="AlphaFoldDB" id="A0A7R9KK85"/>
<accession>A0A7R9KK85</accession>
<dbReference type="EMBL" id="CAJPIZ010002488">
    <property type="protein sequence ID" value="CAG2105112.1"/>
    <property type="molecule type" value="Genomic_DNA"/>
</dbReference>
<dbReference type="InterPro" id="IPR027417">
    <property type="entry name" value="P-loop_NTPase"/>
</dbReference>
<gene>
    <name evidence="9" type="ORF">OSB1V03_LOCUS5123</name>
</gene>
<evidence type="ECO:0000256" key="5">
    <source>
        <dbReference type="ARBA" id="ARBA00023289"/>
    </source>
</evidence>
<dbReference type="SMART" id="SM00176">
    <property type="entry name" value="RAN"/>
    <property type="match status" value="1"/>
</dbReference>
<evidence type="ECO:0000256" key="7">
    <source>
        <dbReference type="ARBA" id="ARBA00067099"/>
    </source>
</evidence>
<dbReference type="EMBL" id="OC857063">
    <property type="protein sequence ID" value="CAD7624682.1"/>
    <property type="molecule type" value="Genomic_DNA"/>
</dbReference>
<organism evidence="9">
    <name type="scientific">Medioppia subpectinata</name>
    <dbReference type="NCBI Taxonomy" id="1979941"/>
    <lineage>
        <taxon>Eukaryota</taxon>
        <taxon>Metazoa</taxon>
        <taxon>Ecdysozoa</taxon>
        <taxon>Arthropoda</taxon>
        <taxon>Chelicerata</taxon>
        <taxon>Arachnida</taxon>
        <taxon>Acari</taxon>
        <taxon>Acariformes</taxon>
        <taxon>Sarcoptiformes</taxon>
        <taxon>Oribatida</taxon>
        <taxon>Brachypylina</taxon>
        <taxon>Oppioidea</taxon>
        <taxon>Oppiidae</taxon>
        <taxon>Medioppia</taxon>
    </lineage>
</organism>
<dbReference type="InterPro" id="IPR005225">
    <property type="entry name" value="Small_GTP-bd"/>
</dbReference>
<evidence type="ECO:0000256" key="3">
    <source>
        <dbReference type="ARBA" id="ARBA00023134"/>
    </source>
</evidence>
<dbReference type="GO" id="GO:0003924">
    <property type="term" value="F:GTPase activity"/>
    <property type="evidence" value="ECO:0007669"/>
    <property type="project" value="InterPro"/>
</dbReference>
<evidence type="ECO:0000313" key="10">
    <source>
        <dbReference type="Proteomes" id="UP000759131"/>
    </source>
</evidence>
<comment type="function">
    <text evidence="6">Protein transport. Probably involved in vesicular traffic from ER to Golgi.</text>
</comment>
<keyword evidence="3" id="KW-0342">GTP-binding</keyword>
<sequence length="251" mass="28394">MTTNGCDGGGGGGSGRIDKNILDVKGDSNVGKTCIVHRFCDENFIDGYISTIGIDFKQKLIKSNDIPIKLQIWDSAGQERFRTLTTAYYRGAMGIILMYDVTNTDSFKHIPYWFQNIEENASADVIKVLVANKSDAQQLRVVDCESGQKLAEQYSVPFYECSCKSNLNIHDIFNEMTQLIHKQYDQREEKQRIIKRTSVSCLYVCAVRRECGLTLTRRPTQLSATDHMQMDVIYRLTAILSIVNHNSISVL</sequence>
<dbReference type="InterPro" id="IPR050305">
    <property type="entry name" value="Small_GTPase_Rab"/>
</dbReference>
<keyword evidence="10" id="KW-1185">Reference proteome</keyword>
<dbReference type="FunFam" id="3.40.50.300:FF:001018">
    <property type="entry name" value="Rab family GTPase"/>
    <property type="match status" value="1"/>
</dbReference>
<dbReference type="NCBIfam" id="TIGR00231">
    <property type="entry name" value="small_GTP"/>
    <property type="match status" value="1"/>
</dbReference>
<evidence type="ECO:0000256" key="2">
    <source>
        <dbReference type="ARBA" id="ARBA00022741"/>
    </source>
</evidence>
<comment type="similarity">
    <text evidence="1">Belongs to the small GTPase superfamily. Rab family.</text>
</comment>
<dbReference type="SMART" id="SM00175">
    <property type="entry name" value="RAB"/>
    <property type="match status" value="1"/>
</dbReference>
<protein>
    <recommendedName>
        <fullName evidence="7">Ras-related protein Rab-1</fullName>
    </recommendedName>
    <alternativeName>
        <fullName evidence="8">Small GTP-binding protein rab1</fullName>
    </alternativeName>
</protein>
<dbReference type="SMART" id="SM00173">
    <property type="entry name" value="RAS"/>
    <property type="match status" value="1"/>
</dbReference>
<dbReference type="PROSITE" id="PS51419">
    <property type="entry name" value="RAB"/>
    <property type="match status" value="1"/>
</dbReference>
<keyword evidence="2" id="KW-0547">Nucleotide-binding</keyword>
<dbReference type="PROSITE" id="PS51421">
    <property type="entry name" value="RAS"/>
    <property type="match status" value="1"/>
</dbReference>
<reference evidence="9" key="1">
    <citation type="submission" date="2020-11" db="EMBL/GenBank/DDBJ databases">
        <authorList>
            <person name="Tran Van P."/>
        </authorList>
    </citation>
    <scope>NUCLEOTIDE SEQUENCE</scope>
</reference>
<dbReference type="SMART" id="SM00174">
    <property type="entry name" value="RHO"/>
    <property type="match status" value="1"/>
</dbReference>
<dbReference type="InterPro" id="IPR001806">
    <property type="entry name" value="Small_GTPase"/>
</dbReference>
<evidence type="ECO:0000256" key="6">
    <source>
        <dbReference type="ARBA" id="ARBA00053444"/>
    </source>
</evidence>
<dbReference type="Gene3D" id="3.40.50.300">
    <property type="entry name" value="P-loop containing nucleotide triphosphate hydrolases"/>
    <property type="match status" value="1"/>
</dbReference>
<evidence type="ECO:0000256" key="1">
    <source>
        <dbReference type="ARBA" id="ARBA00006270"/>
    </source>
</evidence>
<dbReference type="OrthoDB" id="9989112at2759"/>
<evidence type="ECO:0000256" key="8">
    <source>
        <dbReference type="ARBA" id="ARBA00081865"/>
    </source>
</evidence>
<dbReference type="PRINTS" id="PR00449">
    <property type="entry name" value="RASTRNSFRMNG"/>
</dbReference>
<keyword evidence="4" id="KW-0449">Lipoprotein</keyword>
<name>A0A7R9KK85_9ACAR</name>
<dbReference type="Proteomes" id="UP000759131">
    <property type="component" value="Unassembled WGS sequence"/>
</dbReference>
<proteinExistence type="inferred from homology"/>
<dbReference type="PANTHER" id="PTHR47980">
    <property type="entry name" value="LD44762P"/>
    <property type="match status" value="1"/>
</dbReference>
<dbReference type="GO" id="GO:0005525">
    <property type="term" value="F:GTP binding"/>
    <property type="evidence" value="ECO:0007669"/>
    <property type="project" value="UniProtKB-KW"/>
</dbReference>
<evidence type="ECO:0000313" key="9">
    <source>
        <dbReference type="EMBL" id="CAD7624682.1"/>
    </source>
</evidence>
<dbReference type="Pfam" id="PF00071">
    <property type="entry name" value="Ras"/>
    <property type="match status" value="1"/>
</dbReference>